<reference evidence="1" key="1">
    <citation type="submission" date="2016-04" db="EMBL/GenBank/DDBJ databases">
        <authorList>
            <person name="Nguyen H.D."/>
            <person name="Samba Siva P."/>
            <person name="Cullis J."/>
            <person name="Levesque C.A."/>
            <person name="Hambleton S."/>
        </authorList>
    </citation>
    <scope>NUCLEOTIDE SEQUENCE</scope>
    <source>
        <strain evidence="1">DAOMC 236416</strain>
    </source>
</reference>
<organism evidence="1 2">
    <name type="scientific">Tilletia indica</name>
    <dbReference type="NCBI Taxonomy" id="43049"/>
    <lineage>
        <taxon>Eukaryota</taxon>
        <taxon>Fungi</taxon>
        <taxon>Dikarya</taxon>
        <taxon>Basidiomycota</taxon>
        <taxon>Ustilaginomycotina</taxon>
        <taxon>Exobasidiomycetes</taxon>
        <taxon>Tilletiales</taxon>
        <taxon>Tilletiaceae</taxon>
        <taxon>Tilletia</taxon>
    </lineage>
</organism>
<gene>
    <name evidence="1" type="ORF">A4X13_0g8080</name>
</gene>
<evidence type="ECO:0000313" key="2">
    <source>
        <dbReference type="Proteomes" id="UP000077521"/>
    </source>
</evidence>
<keyword evidence="2" id="KW-1185">Reference proteome</keyword>
<comment type="caution">
    <text evidence="1">The sequence shown here is derived from an EMBL/GenBank/DDBJ whole genome shotgun (WGS) entry which is preliminary data.</text>
</comment>
<dbReference type="AlphaFoldDB" id="A0A177TD35"/>
<dbReference type="EMBL" id="LWDF02001239">
    <property type="protein sequence ID" value="KAE8239758.1"/>
    <property type="molecule type" value="Genomic_DNA"/>
</dbReference>
<accession>A0A177TD35</accession>
<dbReference type="Proteomes" id="UP000077521">
    <property type="component" value="Unassembled WGS sequence"/>
</dbReference>
<evidence type="ECO:0000313" key="1">
    <source>
        <dbReference type="EMBL" id="KAE8239758.1"/>
    </source>
</evidence>
<protein>
    <submittedName>
        <fullName evidence="1">Uncharacterized protein</fullName>
    </submittedName>
</protein>
<reference evidence="1" key="2">
    <citation type="journal article" date="2019" name="IMA Fungus">
        <title>Genome sequencing and comparison of five Tilletia species to identify candidate genes for the detection of regulated species infecting wheat.</title>
        <authorList>
            <person name="Nguyen H.D.T."/>
            <person name="Sultana T."/>
            <person name="Kesanakurti P."/>
            <person name="Hambleton S."/>
        </authorList>
    </citation>
    <scope>NUCLEOTIDE SEQUENCE</scope>
    <source>
        <strain evidence="1">DAOMC 236416</strain>
    </source>
</reference>
<proteinExistence type="predicted"/>
<sequence length="211" mass="23081">MKWNGYNFTLRTISDPDKKAINVFNFRGRQQISTDGIEATRRERCSPVASVPVFQTASKQLNPLQHNPYGAAGRRQITWAFVNVLRGFVAAASPNAVLLPLDVDPAKAGNGNNAPPSPPPVRCLSPAAPLSAKKVSGTLDADEQGGEEHVWEDTAVSATTRASVLLLRLDLIIKAFTSTGAEVHVCLPRHRHGTRARHALRRRLRQRLAQL</sequence>
<name>A0A177TD35_9BASI</name>